<dbReference type="Pfam" id="PF01753">
    <property type="entry name" value="zf-MYND"/>
    <property type="match status" value="1"/>
</dbReference>
<dbReference type="Proteomes" id="UP000007431">
    <property type="component" value="Unassembled WGS sequence"/>
</dbReference>
<evidence type="ECO:0000256" key="3">
    <source>
        <dbReference type="ARBA" id="ARBA00022833"/>
    </source>
</evidence>
<dbReference type="VEuPathDB" id="FungiDB:SCHCODRAFT_02507062"/>
<protein>
    <recommendedName>
        <fullName evidence="6">MYND-type domain-containing protein</fullName>
    </recommendedName>
</protein>
<reference evidence="7 8" key="1">
    <citation type="journal article" date="2010" name="Nat. Biotechnol.">
        <title>Genome sequence of the model mushroom Schizophyllum commune.</title>
        <authorList>
            <person name="Ohm R.A."/>
            <person name="de Jong J.F."/>
            <person name="Lugones L.G."/>
            <person name="Aerts A."/>
            <person name="Kothe E."/>
            <person name="Stajich J.E."/>
            <person name="de Vries R.P."/>
            <person name="Record E."/>
            <person name="Levasseur A."/>
            <person name="Baker S.E."/>
            <person name="Bartholomew K.A."/>
            <person name="Coutinho P.M."/>
            <person name="Erdmann S."/>
            <person name="Fowler T.J."/>
            <person name="Gathman A.C."/>
            <person name="Lombard V."/>
            <person name="Henrissat B."/>
            <person name="Knabe N."/>
            <person name="Kuees U."/>
            <person name="Lilly W.W."/>
            <person name="Lindquist E."/>
            <person name="Lucas S."/>
            <person name="Magnuson J.K."/>
            <person name="Piumi F."/>
            <person name="Raudaskoski M."/>
            <person name="Salamov A."/>
            <person name="Schmutz J."/>
            <person name="Schwarze F.W.M.R."/>
            <person name="vanKuyk P.A."/>
            <person name="Horton J.S."/>
            <person name="Grigoriev I.V."/>
            <person name="Woesten H.A.B."/>
        </authorList>
    </citation>
    <scope>NUCLEOTIDE SEQUENCE [LARGE SCALE GENOMIC DNA]</scope>
    <source>
        <strain evidence="8">H4-8 / FGSC 9210</strain>
    </source>
</reference>
<evidence type="ECO:0000256" key="5">
    <source>
        <dbReference type="SAM" id="Phobius"/>
    </source>
</evidence>
<feature type="transmembrane region" description="Helical" evidence="5">
    <location>
        <begin position="232"/>
        <end position="253"/>
    </location>
</feature>
<evidence type="ECO:0000313" key="8">
    <source>
        <dbReference type="Proteomes" id="UP000007431"/>
    </source>
</evidence>
<proteinExistence type="predicted"/>
<dbReference type="AlphaFoldDB" id="D8QA24"/>
<feature type="compositionally biased region" description="Basic and acidic residues" evidence="4">
    <location>
        <begin position="349"/>
        <end position="360"/>
    </location>
</feature>
<keyword evidence="5" id="KW-0812">Transmembrane</keyword>
<accession>D8QA24</accession>
<evidence type="ECO:0000313" key="7">
    <source>
        <dbReference type="EMBL" id="EFI95758.1"/>
    </source>
</evidence>
<evidence type="ECO:0000256" key="1">
    <source>
        <dbReference type="ARBA" id="ARBA00022723"/>
    </source>
</evidence>
<dbReference type="HOGENOM" id="CLU_412863_0_0_1"/>
<feature type="transmembrane region" description="Helical" evidence="5">
    <location>
        <begin position="152"/>
        <end position="172"/>
    </location>
</feature>
<organism evidence="8">
    <name type="scientific">Schizophyllum commune (strain H4-8 / FGSC 9210)</name>
    <name type="common">Split gill fungus</name>
    <dbReference type="NCBI Taxonomy" id="578458"/>
    <lineage>
        <taxon>Eukaryota</taxon>
        <taxon>Fungi</taxon>
        <taxon>Dikarya</taxon>
        <taxon>Basidiomycota</taxon>
        <taxon>Agaricomycotina</taxon>
        <taxon>Agaricomycetes</taxon>
        <taxon>Agaricomycetidae</taxon>
        <taxon>Agaricales</taxon>
        <taxon>Schizophyllaceae</taxon>
        <taxon>Schizophyllum</taxon>
    </lineage>
</organism>
<feature type="domain" description="MYND-type" evidence="6">
    <location>
        <begin position="620"/>
        <end position="659"/>
    </location>
</feature>
<dbReference type="Gene3D" id="6.10.140.2220">
    <property type="match status" value="1"/>
</dbReference>
<feature type="transmembrane region" description="Helical" evidence="5">
    <location>
        <begin position="192"/>
        <end position="211"/>
    </location>
</feature>
<sequence>MPSKYTMLNASRGPHYLERRDVYHPLAALDVADMQGLIMQIGVDFALYGMQSALSIAAVAVLARREGPSRFMMGVILVLLVSSLLGVISNALFYLVQLPWELGTSVHDVMRLLVRLDIMGTVANNFNYLVSDAVVVWRAYILWSDSLVAKGILLSFLTGTLGSTLAQLVYLYMPSSPLVDYHIAIQSDVKLAFLLATNVVATVLIGIKFWYYRRDIKGALGLFTRKSQVEKVLVLLLESGITYCAIWIAYTIIWTDAERLNISYYTSDTFGSAIHNIAGIYPTFVVLVAMQSNTTQELLGTQVSQAMRFADLPMMSIASEPESQEASAMRDPSLHLEQTNDQSSYTSTEDSRPDTAENSDHGALGDARKSNEKDNGIALTSIFGRRAAVRLMGEMGPAMSAMNFSPTADEFAGPRSLAIVIGLESGHALVPPEMTDEHRKTIITSQLRVIDTLSVMAQTILQCKFAAEYVPRAVQKWRDSAGVLCPAVMVLNEIKWSPTFVRFLFLEKNHDLLAMQLRRTLEAVDEIDKMDEEDHARVMNFLATLILIHDRKGISNADANALGPKLFHWSMTRYSPDIEKNPAERCLVLLTKPAAMAISYIPEMRKTFMEGIETCTGSTCRKTEAVGGGPLLCCPKCKSAMYCSSEHMQAHASSHKYFCFDVDYL</sequence>
<feature type="region of interest" description="Disordered" evidence="4">
    <location>
        <begin position="320"/>
        <end position="371"/>
    </location>
</feature>
<evidence type="ECO:0000256" key="4">
    <source>
        <dbReference type="SAM" id="MobiDB-lite"/>
    </source>
</evidence>
<keyword evidence="1" id="KW-0479">Metal-binding</keyword>
<feature type="non-terminal residue" evidence="7">
    <location>
        <position position="665"/>
    </location>
</feature>
<keyword evidence="2" id="KW-0863">Zinc-finger</keyword>
<keyword evidence="3" id="KW-0862">Zinc</keyword>
<feature type="transmembrane region" description="Helical" evidence="5">
    <location>
        <begin position="45"/>
        <end position="63"/>
    </location>
</feature>
<dbReference type="SUPFAM" id="SSF144232">
    <property type="entry name" value="HIT/MYND zinc finger-like"/>
    <property type="match status" value="1"/>
</dbReference>
<dbReference type="InterPro" id="IPR002893">
    <property type="entry name" value="Znf_MYND"/>
</dbReference>
<dbReference type="GO" id="GO:0008270">
    <property type="term" value="F:zinc ion binding"/>
    <property type="evidence" value="ECO:0007669"/>
    <property type="project" value="UniProtKB-KW"/>
</dbReference>
<feature type="transmembrane region" description="Helical" evidence="5">
    <location>
        <begin position="118"/>
        <end position="140"/>
    </location>
</feature>
<evidence type="ECO:0000256" key="2">
    <source>
        <dbReference type="ARBA" id="ARBA00022771"/>
    </source>
</evidence>
<dbReference type="EMBL" id="GL377308">
    <property type="protein sequence ID" value="EFI95758.1"/>
    <property type="molecule type" value="Genomic_DNA"/>
</dbReference>
<name>D8QA24_SCHCM</name>
<keyword evidence="5" id="KW-0472">Membrane</keyword>
<dbReference type="InParanoid" id="D8QA24"/>
<keyword evidence="5" id="KW-1133">Transmembrane helix</keyword>
<evidence type="ECO:0000259" key="6">
    <source>
        <dbReference type="Pfam" id="PF01753"/>
    </source>
</evidence>
<feature type="compositionally biased region" description="Polar residues" evidence="4">
    <location>
        <begin position="336"/>
        <end position="348"/>
    </location>
</feature>
<gene>
    <name evidence="7" type="ORF">SCHCODRAFT_110777</name>
</gene>
<keyword evidence="8" id="KW-1185">Reference proteome</keyword>
<feature type="transmembrane region" description="Helical" evidence="5">
    <location>
        <begin position="75"/>
        <end position="98"/>
    </location>
</feature>